<dbReference type="SMART" id="SM00220">
    <property type="entry name" value="S_TKc"/>
    <property type="match status" value="1"/>
</dbReference>
<gene>
    <name evidence="8" type="ORF">HGRIS_004707</name>
</gene>
<dbReference type="InterPro" id="IPR017441">
    <property type="entry name" value="Protein_kinase_ATP_BS"/>
</dbReference>
<protein>
    <recommendedName>
        <fullName evidence="7">Protein kinase domain-containing protein</fullName>
    </recommendedName>
</protein>
<dbReference type="Proteomes" id="UP001556367">
    <property type="component" value="Unassembled WGS sequence"/>
</dbReference>
<evidence type="ECO:0000256" key="1">
    <source>
        <dbReference type="ARBA" id="ARBA00022527"/>
    </source>
</evidence>
<dbReference type="Gene3D" id="3.30.200.20">
    <property type="entry name" value="Phosphorylase Kinase, domain 1"/>
    <property type="match status" value="1"/>
</dbReference>
<keyword evidence="4" id="KW-0418">Kinase</keyword>
<keyword evidence="9" id="KW-1185">Reference proteome</keyword>
<dbReference type="EMBL" id="JASNQZ010000008">
    <property type="protein sequence ID" value="KAL0953475.1"/>
    <property type="molecule type" value="Genomic_DNA"/>
</dbReference>
<feature type="domain" description="Protein kinase" evidence="7">
    <location>
        <begin position="34"/>
        <end position="382"/>
    </location>
</feature>
<accession>A0ABR3JDB1</accession>
<evidence type="ECO:0000256" key="5">
    <source>
        <dbReference type="ARBA" id="ARBA00022840"/>
    </source>
</evidence>
<dbReference type="PROSITE" id="PS00107">
    <property type="entry name" value="PROTEIN_KINASE_ATP"/>
    <property type="match status" value="1"/>
</dbReference>
<evidence type="ECO:0000256" key="3">
    <source>
        <dbReference type="ARBA" id="ARBA00022741"/>
    </source>
</evidence>
<dbReference type="Gene3D" id="1.10.510.10">
    <property type="entry name" value="Transferase(Phosphotransferase) domain 1"/>
    <property type="match status" value="1"/>
</dbReference>
<evidence type="ECO:0000259" key="7">
    <source>
        <dbReference type="PROSITE" id="PS50011"/>
    </source>
</evidence>
<organism evidence="8 9">
    <name type="scientific">Hohenbuehelia grisea</name>
    <dbReference type="NCBI Taxonomy" id="104357"/>
    <lineage>
        <taxon>Eukaryota</taxon>
        <taxon>Fungi</taxon>
        <taxon>Dikarya</taxon>
        <taxon>Basidiomycota</taxon>
        <taxon>Agaricomycotina</taxon>
        <taxon>Agaricomycetes</taxon>
        <taxon>Agaricomycetidae</taxon>
        <taxon>Agaricales</taxon>
        <taxon>Pleurotineae</taxon>
        <taxon>Pleurotaceae</taxon>
        <taxon>Hohenbuehelia</taxon>
    </lineage>
</organism>
<evidence type="ECO:0000256" key="2">
    <source>
        <dbReference type="ARBA" id="ARBA00022679"/>
    </source>
</evidence>
<dbReference type="Pfam" id="PF00069">
    <property type="entry name" value="Pkinase"/>
    <property type="match status" value="2"/>
</dbReference>
<dbReference type="InterPro" id="IPR011009">
    <property type="entry name" value="Kinase-like_dom_sf"/>
</dbReference>
<dbReference type="InterPro" id="IPR051175">
    <property type="entry name" value="CLK_kinases"/>
</dbReference>
<evidence type="ECO:0000256" key="6">
    <source>
        <dbReference type="PROSITE-ProRule" id="PRU10141"/>
    </source>
</evidence>
<dbReference type="SUPFAM" id="SSF56112">
    <property type="entry name" value="Protein kinase-like (PK-like)"/>
    <property type="match status" value="1"/>
</dbReference>
<proteinExistence type="predicted"/>
<comment type="caution">
    <text evidence="8">The sequence shown here is derived from an EMBL/GenBank/DDBJ whole genome shotgun (WGS) entry which is preliminary data.</text>
</comment>
<dbReference type="InterPro" id="IPR000719">
    <property type="entry name" value="Prot_kinase_dom"/>
</dbReference>
<keyword evidence="1" id="KW-0723">Serine/threonine-protein kinase</keyword>
<evidence type="ECO:0000256" key="4">
    <source>
        <dbReference type="ARBA" id="ARBA00022777"/>
    </source>
</evidence>
<evidence type="ECO:0000313" key="9">
    <source>
        <dbReference type="Proteomes" id="UP001556367"/>
    </source>
</evidence>
<name>A0ABR3JDB1_9AGAR</name>
<dbReference type="PANTHER" id="PTHR45646:SF11">
    <property type="entry name" value="SERINE_THREONINE-PROTEIN KINASE DOA"/>
    <property type="match status" value="1"/>
</dbReference>
<feature type="binding site" evidence="6">
    <location>
        <position position="64"/>
    </location>
    <ligand>
        <name>ATP</name>
        <dbReference type="ChEBI" id="CHEBI:30616"/>
    </ligand>
</feature>
<sequence>MILLRKIARPFAKTALTRSIHLDLQPRQCLNSRYEIIERLGQGQHSTVWLAHDKTRHSSQVAIKVLKNTTTALQGTDVYELEVLQTIAKLADRLPHQAGSSHVLHLLDHFRVKGEDNDHLCLVTKVLGPHLLSVQRSFEASRMPLSLVRHVTRQILEALAFLHDSCNIVHTGTHLQILYSFDRGPVSTLFVDIKQDNIMFDVYGNSSPNFLAANVILGDFDTAMPPRGDHQRLIQPVALRSPEVIAGCEWSVKSDIWNLGCIVFELLSGTPLFKPKQMEGDDGRMISAAQVHFAHIYSHVWADNEEGGRLLIFFAGGSHFLDLFDYDLLKLKFGVDKYQSLQEVLQVYDLFTQELHDFLMSMLRIHPDDRLCARELLKHPWLCI</sequence>
<keyword evidence="5 6" id="KW-0067">ATP-binding</keyword>
<dbReference type="PANTHER" id="PTHR45646">
    <property type="entry name" value="SERINE/THREONINE-PROTEIN KINASE DOA-RELATED"/>
    <property type="match status" value="1"/>
</dbReference>
<evidence type="ECO:0000313" key="8">
    <source>
        <dbReference type="EMBL" id="KAL0953475.1"/>
    </source>
</evidence>
<reference evidence="9" key="1">
    <citation type="submission" date="2024-06" db="EMBL/GenBank/DDBJ databases">
        <title>Multi-omics analyses provide insights into the biosynthesis of the anticancer antibiotic pleurotin in Hohenbuehelia grisea.</title>
        <authorList>
            <person name="Weaver J.A."/>
            <person name="Alberti F."/>
        </authorList>
    </citation>
    <scope>NUCLEOTIDE SEQUENCE [LARGE SCALE GENOMIC DNA]</scope>
    <source>
        <strain evidence="9">T-177</strain>
    </source>
</reference>
<keyword evidence="3 6" id="KW-0547">Nucleotide-binding</keyword>
<keyword evidence="2" id="KW-0808">Transferase</keyword>
<dbReference type="PROSITE" id="PS50011">
    <property type="entry name" value="PROTEIN_KINASE_DOM"/>
    <property type="match status" value="1"/>
</dbReference>